<gene>
    <name evidence="2" type="ORF">SVIM_LOCUS98210</name>
</gene>
<evidence type="ECO:0000256" key="1">
    <source>
        <dbReference type="SAM" id="MobiDB-lite"/>
    </source>
</evidence>
<dbReference type="AlphaFoldDB" id="A0A6N2KQI3"/>
<organism evidence="2">
    <name type="scientific">Salix viminalis</name>
    <name type="common">Common osier</name>
    <name type="synonym">Basket willow</name>
    <dbReference type="NCBI Taxonomy" id="40686"/>
    <lineage>
        <taxon>Eukaryota</taxon>
        <taxon>Viridiplantae</taxon>
        <taxon>Streptophyta</taxon>
        <taxon>Embryophyta</taxon>
        <taxon>Tracheophyta</taxon>
        <taxon>Spermatophyta</taxon>
        <taxon>Magnoliopsida</taxon>
        <taxon>eudicotyledons</taxon>
        <taxon>Gunneridae</taxon>
        <taxon>Pentapetalae</taxon>
        <taxon>rosids</taxon>
        <taxon>fabids</taxon>
        <taxon>Malpighiales</taxon>
        <taxon>Salicaceae</taxon>
        <taxon>Saliceae</taxon>
        <taxon>Salix</taxon>
    </lineage>
</organism>
<accession>A0A6N2KQI3</accession>
<reference evidence="2" key="1">
    <citation type="submission" date="2019-03" db="EMBL/GenBank/DDBJ databases">
        <authorList>
            <person name="Mank J."/>
            <person name="Almeida P."/>
        </authorList>
    </citation>
    <scope>NUCLEOTIDE SEQUENCE</scope>
    <source>
        <strain evidence="2">78183</strain>
    </source>
</reference>
<name>A0A6N2KQI3_SALVM</name>
<evidence type="ECO:0000313" key="2">
    <source>
        <dbReference type="EMBL" id="VFU28804.1"/>
    </source>
</evidence>
<protein>
    <submittedName>
        <fullName evidence="2">Uncharacterized protein</fullName>
    </submittedName>
</protein>
<dbReference type="EMBL" id="CAADRP010000458">
    <property type="protein sequence ID" value="VFU28804.1"/>
    <property type="molecule type" value="Genomic_DNA"/>
</dbReference>
<proteinExistence type="predicted"/>
<sequence>MVAEGSTSQNEDEWVGANIVESIGAKLLPSFFGGAVVSRGVFAAAVEIARRRSVSSSPPLPSLSRLGFGVLLKEKIVRAGFVVAKMLTGDIPPNQRIYIKNPNEKVKKEEGVYDPNAKKKKKQEGKGEYNEVAISTF</sequence>
<feature type="region of interest" description="Disordered" evidence="1">
    <location>
        <begin position="109"/>
        <end position="137"/>
    </location>
</feature>